<proteinExistence type="predicted"/>
<dbReference type="EMBL" id="CM037617">
    <property type="protein sequence ID" value="KAH8006066.1"/>
    <property type="molecule type" value="Genomic_DNA"/>
</dbReference>
<protein>
    <submittedName>
        <fullName evidence="1">Uncharacterized protein</fullName>
    </submittedName>
</protein>
<evidence type="ECO:0000313" key="1">
    <source>
        <dbReference type="EMBL" id="KAH8006066.1"/>
    </source>
</evidence>
<name>A0ACB8FL39_9SAUR</name>
<organism evidence="1 2">
    <name type="scientific">Sphaerodactylus townsendi</name>
    <dbReference type="NCBI Taxonomy" id="933632"/>
    <lineage>
        <taxon>Eukaryota</taxon>
        <taxon>Metazoa</taxon>
        <taxon>Chordata</taxon>
        <taxon>Craniata</taxon>
        <taxon>Vertebrata</taxon>
        <taxon>Euteleostomi</taxon>
        <taxon>Lepidosauria</taxon>
        <taxon>Squamata</taxon>
        <taxon>Bifurcata</taxon>
        <taxon>Gekkota</taxon>
        <taxon>Sphaerodactylidae</taxon>
        <taxon>Sphaerodactylus</taxon>
    </lineage>
</organism>
<evidence type="ECO:0000313" key="2">
    <source>
        <dbReference type="Proteomes" id="UP000827872"/>
    </source>
</evidence>
<accession>A0ACB8FL39</accession>
<sequence>MELKRSISASMEAEKPLRRYGAVDETEWKADGLGRTLYYLHRGGEEESTSQESPRHSPLLSSVNQNVPRIPFKDGSEGGLYEGV</sequence>
<comment type="caution">
    <text evidence="1">The sequence shown here is derived from an EMBL/GenBank/DDBJ whole genome shotgun (WGS) entry which is preliminary data.</text>
</comment>
<keyword evidence="2" id="KW-1185">Reference proteome</keyword>
<gene>
    <name evidence="1" type="ORF">K3G42_031903</name>
</gene>
<dbReference type="Proteomes" id="UP000827872">
    <property type="component" value="Linkage Group LG04"/>
</dbReference>
<reference evidence="1" key="1">
    <citation type="submission" date="2021-08" db="EMBL/GenBank/DDBJ databases">
        <title>The first chromosome-level gecko genome reveals the dynamic sex chromosomes of Neotropical dwarf geckos (Sphaerodactylidae: Sphaerodactylus).</title>
        <authorList>
            <person name="Pinto B.J."/>
            <person name="Keating S.E."/>
            <person name="Gamble T."/>
        </authorList>
    </citation>
    <scope>NUCLEOTIDE SEQUENCE</scope>
    <source>
        <strain evidence="1">TG3544</strain>
    </source>
</reference>